<organism evidence="6 7">
    <name type="scientific">Paenibacillus contaminans</name>
    <dbReference type="NCBI Taxonomy" id="450362"/>
    <lineage>
        <taxon>Bacteria</taxon>
        <taxon>Bacillati</taxon>
        <taxon>Bacillota</taxon>
        <taxon>Bacilli</taxon>
        <taxon>Bacillales</taxon>
        <taxon>Paenibacillaceae</taxon>
        <taxon>Paenibacillus</taxon>
    </lineage>
</organism>
<dbReference type="GO" id="GO:0019240">
    <property type="term" value="P:citrulline biosynthetic process"/>
    <property type="evidence" value="ECO:0007669"/>
    <property type="project" value="TreeGrafter"/>
</dbReference>
<evidence type="ECO:0000313" key="7">
    <source>
        <dbReference type="Proteomes" id="UP000250369"/>
    </source>
</evidence>
<dbReference type="Gene3D" id="3.40.50.1370">
    <property type="entry name" value="Aspartate/ornithine carbamoyltransferase"/>
    <property type="match status" value="2"/>
</dbReference>
<dbReference type="PANTHER" id="PTHR45753">
    <property type="entry name" value="ORNITHINE CARBAMOYLTRANSFERASE, MITOCHONDRIAL"/>
    <property type="match status" value="1"/>
</dbReference>
<protein>
    <submittedName>
        <fullName evidence="6">Ornithine carbamoyltransferase</fullName>
    </submittedName>
</protein>
<keyword evidence="7" id="KW-1185">Reference proteome</keyword>
<dbReference type="SUPFAM" id="SSF53671">
    <property type="entry name" value="Aspartate/ornithine carbamoyltransferase"/>
    <property type="match status" value="1"/>
</dbReference>
<dbReference type="Pfam" id="PF00185">
    <property type="entry name" value="OTCace"/>
    <property type="match status" value="1"/>
</dbReference>
<dbReference type="OrthoDB" id="9802587at2"/>
<dbReference type="PANTHER" id="PTHR45753:SF3">
    <property type="entry name" value="ORNITHINE TRANSCARBAMYLASE, MITOCHONDRIAL"/>
    <property type="match status" value="1"/>
</dbReference>
<comment type="similarity">
    <text evidence="3">Belongs to the aspartate/ornithine carbamoyltransferase superfamily.</text>
</comment>
<feature type="domain" description="Aspartate/ornithine carbamoyltransferase carbamoyl-P binding" evidence="5">
    <location>
        <begin position="2"/>
        <end position="134"/>
    </location>
</feature>
<dbReference type="InterPro" id="IPR036901">
    <property type="entry name" value="Asp/Orn_carbamoylTrfase_sf"/>
</dbReference>
<dbReference type="Proteomes" id="UP000250369">
    <property type="component" value="Unassembled WGS sequence"/>
</dbReference>
<sequence>MHFLSLARLSEYQIERIFVLADKLIIHDYVRALSGKTFLLFFPESSLRTRITFEKGIKQLGGDCIVFPPEALDKKENARDMIGYIENWADGLIVRHPDFSKIEELAAYASIPVINAMTSSDHPCEILSDLYAIRKIRTNYRELTYTFVGPAGNIARSWIEAAKVLDLQFRHVCTNGSAIGGNNRNYTFLVELEEALQNSDIVLTDSLPPDKRSADYLDRYQITLKRMKMANRHALLNPCPPFTRNEEVSDDAVDSDYFAGYAFKKDLLAVQQAIILYCCGIVCL</sequence>
<feature type="domain" description="Aspartate/ornithine carbamoyltransferase Asp/Orn-binding" evidence="4">
    <location>
        <begin position="142"/>
        <end position="277"/>
    </location>
</feature>
<comment type="caution">
    <text evidence="6">The sequence shown here is derived from an EMBL/GenBank/DDBJ whole genome shotgun (WGS) entry which is preliminary data.</text>
</comment>
<dbReference type="GO" id="GO:0016597">
    <property type="term" value="F:amino acid binding"/>
    <property type="evidence" value="ECO:0007669"/>
    <property type="project" value="InterPro"/>
</dbReference>
<dbReference type="GO" id="GO:0004585">
    <property type="term" value="F:ornithine carbamoyltransferase activity"/>
    <property type="evidence" value="ECO:0007669"/>
    <property type="project" value="UniProtKB-ARBA"/>
</dbReference>
<gene>
    <name evidence="6" type="ORF">DQG23_07530</name>
</gene>
<dbReference type="InterPro" id="IPR006131">
    <property type="entry name" value="Asp_carbamoyltransf_Asp/Orn-bd"/>
</dbReference>
<dbReference type="PRINTS" id="PR00100">
    <property type="entry name" value="AOTCASE"/>
</dbReference>
<dbReference type="InterPro" id="IPR006132">
    <property type="entry name" value="Asp/Orn_carbamoyltranf_P-bd"/>
</dbReference>
<name>A0A329MRC5_9BACL</name>
<dbReference type="InterPro" id="IPR006130">
    <property type="entry name" value="Asp/Orn_carbamoylTrfase"/>
</dbReference>
<dbReference type="InterPro" id="IPR002292">
    <property type="entry name" value="Orn/put_carbamltrans"/>
</dbReference>
<reference evidence="6 7" key="1">
    <citation type="journal article" date="2009" name="Int. J. Syst. Evol. Microbiol.">
        <title>Paenibacillus contaminans sp. nov., isolated from a contaminated laboratory plate.</title>
        <authorList>
            <person name="Chou J.H."/>
            <person name="Lee J.H."/>
            <person name="Lin M.C."/>
            <person name="Chang P.S."/>
            <person name="Arun A.B."/>
            <person name="Young C.C."/>
            <person name="Chen W.M."/>
        </authorList>
    </citation>
    <scope>NUCLEOTIDE SEQUENCE [LARGE SCALE GENOMIC DNA]</scope>
    <source>
        <strain evidence="6 7">CKOBP-6</strain>
    </source>
</reference>
<proteinExistence type="inferred from homology"/>
<accession>A0A329MRC5</accession>
<evidence type="ECO:0000256" key="2">
    <source>
        <dbReference type="ARBA" id="ARBA00022679"/>
    </source>
</evidence>
<evidence type="ECO:0000259" key="5">
    <source>
        <dbReference type="Pfam" id="PF02729"/>
    </source>
</evidence>
<dbReference type="PRINTS" id="PR00102">
    <property type="entry name" value="OTCASE"/>
</dbReference>
<dbReference type="EMBL" id="QMFB01000003">
    <property type="protein sequence ID" value="RAV21896.1"/>
    <property type="molecule type" value="Genomic_DNA"/>
</dbReference>
<keyword evidence="2 3" id="KW-0808">Transferase</keyword>
<evidence type="ECO:0000259" key="4">
    <source>
        <dbReference type="Pfam" id="PF00185"/>
    </source>
</evidence>
<evidence type="ECO:0000313" key="6">
    <source>
        <dbReference type="EMBL" id="RAV21896.1"/>
    </source>
</evidence>
<dbReference type="Pfam" id="PF02729">
    <property type="entry name" value="OTCace_N"/>
    <property type="match status" value="1"/>
</dbReference>
<comment type="function">
    <text evidence="1">Reversibly catalyzes the transfer of the carbamoyl group from carbamoyl phosphate (CP) to the N(epsilon) atom of ornithine (ORN) to produce L-citrulline.</text>
</comment>
<dbReference type="RefSeq" id="WP_113030206.1">
    <property type="nucleotide sequence ID" value="NZ_QMFB01000003.1"/>
</dbReference>
<evidence type="ECO:0000256" key="3">
    <source>
        <dbReference type="RuleBase" id="RU003634"/>
    </source>
</evidence>
<dbReference type="AlphaFoldDB" id="A0A329MRC5"/>
<dbReference type="GO" id="GO:0042450">
    <property type="term" value="P:L-arginine biosynthetic process via ornithine"/>
    <property type="evidence" value="ECO:0007669"/>
    <property type="project" value="TreeGrafter"/>
</dbReference>
<evidence type="ECO:0000256" key="1">
    <source>
        <dbReference type="ARBA" id="ARBA00003822"/>
    </source>
</evidence>